<accession>A0A8R1E1Y6</accession>
<dbReference type="GO" id="GO:0032259">
    <property type="term" value="P:methylation"/>
    <property type="evidence" value="ECO:0007669"/>
    <property type="project" value="UniProtKB-KW"/>
</dbReference>
<dbReference type="PANTHER" id="PTHR10509">
    <property type="entry name" value="O-METHYLTRANSFERASE-RELATED"/>
    <property type="match status" value="1"/>
</dbReference>
<keyword evidence="3" id="KW-0949">S-adenosyl-L-methionine</keyword>
<keyword evidence="6" id="KW-1185">Reference proteome</keyword>
<dbReference type="Gene3D" id="3.40.50.150">
    <property type="entry name" value="Vaccinia Virus protein VP39"/>
    <property type="match status" value="1"/>
</dbReference>
<dbReference type="PANTHER" id="PTHR10509:SF93">
    <property type="entry name" value="CATECHOL O-METHYLTRANSFERASE DOMAIN-CONTAINING PROTEIN 1"/>
    <property type="match status" value="1"/>
</dbReference>
<dbReference type="CDD" id="cd02440">
    <property type="entry name" value="AdoMet_MTases"/>
    <property type="match status" value="1"/>
</dbReference>
<protein>
    <recommendedName>
        <fullName evidence="7">Caffeoyl-CoA O-methyltransferase</fullName>
    </recommendedName>
</protein>
<dbReference type="InterPro" id="IPR029063">
    <property type="entry name" value="SAM-dependent_MTases_sf"/>
</dbReference>
<dbReference type="GO" id="GO:0008757">
    <property type="term" value="F:S-adenosylmethionine-dependent methyltransferase activity"/>
    <property type="evidence" value="ECO:0007669"/>
    <property type="project" value="TreeGrafter"/>
</dbReference>
<evidence type="ECO:0008006" key="7">
    <source>
        <dbReference type="Google" id="ProtNLM"/>
    </source>
</evidence>
<evidence type="ECO:0000256" key="4">
    <source>
        <dbReference type="ARBA" id="ARBA00023453"/>
    </source>
</evidence>
<keyword evidence="1" id="KW-0489">Methyltransferase</keyword>
<evidence type="ECO:0000256" key="3">
    <source>
        <dbReference type="ARBA" id="ARBA00022691"/>
    </source>
</evidence>
<dbReference type="SUPFAM" id="SSF53335">
    <property type="entry name" value="S-adenosyl-L-methionine-dependent methyltransferases"/>
    <property type="match status" value="1"/>
</dbReference>
<evidence type="ECO:0000256" key="2">
    <source>
        <dbReference type="ARBA" id="ARBA00022679"/>
    </source>
</evidence>
<dbReference type="InterPro" id="IPR002935">
    <property type="entry name" value="SAM_O-MeTrfase"/>
</dbReference>
<dbReference type="Proteomes" id="UP000005237">
    <property type="component" value="Unassembled WGS sequence"/>
</dbReference>
<sequence length="224" mass="24514">MSVVGKSFEASSDPVVAYTSSLTTKQPPLQIDQNETLSNAPLAMMHGAPEVFTFGDNFIRAFGGKRILDIGTFTGASALAWALAVPDDGKVITFDIDHTNYRKFGVPIISKCENTFKKIEAVEGPAVENKLIAEGQAGTFDFAFIDADKQNYSNYYEKCLTLLRKGGVIFVDNSLWNGDVCDPKKRENPMCGAIHDANVKIFQDDRTYSALLNLGDGTHVAFKK</sequence>
<dbReference type="GO" id="GO:0008171">
    <property type="term" value="F:O-methyltransferase activity"/>
    <property type="evidence" value="ECO:0007669"/>
    <property type="project" value="InterPro"/>
</dbReference>
<evidence type="ECO:0000256" key="1">
    <source>
        <dbReference type="ARBA" id="ARBA00022603"/>
    </source>
</evidence>
<proteinExistence type="inferred from homology"/>
<organism evidence="5 6">
    <name type="scientific">Caenorhabditis japonica</name>
    <dbReference type="NCBI Taxonomy" id="281687"/>
    <lineage>
        <taxon>Eukaryota</taxon>
        <taxon>Metazoa</taxon>
        <taxon>Ecdysozoa</taxon>
        <taxon>Nematoda</taxon>
        <taxon>Chromadorea</taxon>
        <taxon>Rhabditida</taxon>
        <taxon>Rhabditina</taxon>
        <taxon>Rhabditomorpha</taxon>
        <taxon>Rhabditoidea</taxon>
        <taxon>Rhabditidae</taxon>
        <taxon>Peloderinae</taxon>
        <taxon>Caenorhabditis</taxon>
    </lineage>
</organism>
<dbReference type="InterPro" id="IPR050362">
    <property type="entry name" value="Cation-dep_OMT"/>
</dbReference>
<evidence type="ECO:0000313" key="5">
    <source>
        <dbReference type="EnsemblMetazoa" id="CJA18564.1"/>
    </source>
</evidence>
<keyword evidence="2" id="KW-0808">Transferase</keyword>
<reference evidence="5" key="2">
    <citation type="submission" date="2022-06" db="UniProtKB">
        <authorList>
            <consortium name="EnsemblMetazoa"/>
        </authorList>
    </citation>
    <scope>IDENTIFICATION</scope>
    <source>
        <strain evidence="5">DF5081</strain>
    </source>
</reference>
<dbReference type="Pfam" id="PF01596">
    <property type="entry name" value="Methyltransf_3"/>
    <property type="match status" value="1"/>
</dbReference>
<evidence type="ECO:0000313" key="6">
    <source>
        <dbReference type="Proteomes" id="UP000005237"/>
    </source>
</evidence>
<comment type="similarity">
    <text evidence="4">Belongs to the class I-like SAM-binding methyltransferase superfamily. Cation-dependent O-methyltransferase family.</text>
</comment>
<reference evidence="6" key="1">
    <citation type="submission" date="2010-08" db="EMBL/GenBank/DDBJ databases">
        <authorList>
            <consortium name="Caenorhabditis japonica Sequencing Consortium"/>
            <person name="Wilson R.K."/>
        </authorList>
    </citation>
    <scope>NUCLEOTIDE SEQUENCE [LARGE SCALE GENOMIC DNA]</scope>
    <source>
        <strain evidence="6">DF5081</strain>
    </source>
</reference>
<name>A0A8R1E1Y6_CAEJA</name>
<dbReference type="AlphaFoldDB" id="A0A8R1E1Y6"/>
<dbReference type="EnsemblMetazoa" id="CJA18564.1">
    <property type="protein sequence ID" value="CJA18564.1"/>
    <property type="gene ID" value="WBGene00137768"/>
</dbReference>
<dbReference type="PROSITE" id="PS51682">
    <property type="entry name" value="SAM_OMT_I"/>
    <property type="match status" value="1"/>
</dbReference>